<evidence type="ECO:0000256" key="2">
    <source>
        <dbReference type="ARBA" id="ARBA00007357"/>
    </source>
</evidence>
<feature type="signal peptide" evidence="8">
    <location>
        <begin position="1"/>
        <end position="21"/>
    </location>
</feature>
<evidence type="ECO:0000313" key="11">
    <source>
        <dbReference type="EMBL" id="GIL38224.1"/>
    </source>
</evidence>
<evidence type="ECO:0000256" key="1">
    <source>
        <dbReference type="ARBA" id="ARBA00001947"/>
    </source>
</evidence>
<gene>
    <name evidence="11" type="ORF">TMPK1_04610</name>
</gene>
<dbReference type="Proteomes" id="UP000681075">
    <property type="component" value="Unassembled WGS sequence"/>
</dbReference>
<proteinExistence type="inferred from homology"/>
<keyword evidence="12" id="KW-1185">Reference proteome</keyword>
<feature type="chain" id="PRO_5035773920" evidence="8">
    <location>
        <begin position="22"/>
        <end position="666"/>
    </location>
</feature>
<sequence>MRKFAWVGVAALAMLSASAQAASQSGLDLDGMDRNVRACDDFYRFSCGGWLKANPVPGDQAVWGVDTKMAEEIRGKLRAILERAATQPTPDTKKIGDFWSACMDEAAIEAKGTAPLQAALDLIAGLKTTRDAADILAKLHRMGVGALFGFGSQLDFGDATQQIAAVDQGGLGLPERDYYLKADRADLKRDYEAHVARMFVLAGNDAATAQKNAATVLAIETQLAKASMGVVERRDPRKLYHKQKTSVLEAKAPKFGWTTYTRAVGAPEIDQLNVVNATYPQAIDALLNDKDLPRLRTYLAWQAMHQLADGLPQRFVQETFDFFGTRLSGAKELKPRWKRCVIATDGVLGEDLGRAFVADAFPPAAKVKMQELVKALDQVFAEDIDQIDWMGPATKGKAREKLAAIANKLGYPDKWRDYSKLDIRRDDWMGDLQRGAAFELQRQLNRIGQPVDRSEWEMTPPTVNAYYDPQKNDINFPAGILQPPYFDVSFDDSVNYGATAATVGHEMTHGFDDEGRRFDAKGNLKDWWTADDSKRFDDKAACVAKQYDGYEAVQGTKLNGKLTLGENVADLGGTRLALLAYLKRAAATKSAEMDGFTPTQRFFVAYAQSWCTNLTPEFAKRMALTNPHSTAEWRVNGVVANLGEFAQAFSCKAGDKMVRTTQCRVW</sequence>
<name>A0A8S8X7B0_9PROT</name>
<keyword evidence="8" id="KW-0732">Signal</keyword>
<dbReference type="CDD" id="cd08662">
    <property type="entry name" value="M13"/>
    <property type="match status" value="1"/>
</dbReference>
<dbReference type="InterPro" id="IPR000718">
    <property type="entry name" value="Peptidase_M13"/>
</dbReference>
<comment type="caution">
    <text evidence="11">The sequence shown here is derived from an EMBL/GenBank/DDBJ whole genome shotgun (WGS) entry which is preliminary data.</text>
</comment>
<dbReference type="Gene3D" id="3.40.390.10">
    <property type="entry name" value="Collagenase (Catalytic Domain)"/>
    <property type="match status" value="1"/>
</dbReference>
<dbReference type="Pfam" id="PF01431">
    <property type="entry name" value="Peptidase_M13"/>
    <property type="match status" value="1"/>
</dbReference>
<evidence type="ECO:0000256" key="7">
    <source>
        <dbReference type="ARBA" id="ARBA00023049"/>
    </source>
</evidence>
<dbReference type="Gene3D" id="1.10.1380.10">
    <property type="entry name" value="Neutral endopeptidase , domain2"/>
    <property type="match status" value="1"/>
</dbReference>
<dbReference type="GO" id="GO:0046872">
    <property type="term" value="F:metal ion binding"/>
    <property type="evidence" value="ECO:0007669"/>
    <property type="project" value="UniProtKB-KW"/>
</dbReference>
<dbReference type="AlphaFoldDB" id="A0A8S8X7B0"/>
<dbReference type="GO" id="GO:0005886">
    <property type="term" value="C:plasma membrane"/>
    <property type="evidence" value="ECO:0007669"/>
    <property type="project" value="TreeGrafter"/>
</dbReference>
<keyword evidence="4" id="KW-0479">Metal-binding</keyword>
<dbReference type="InterPro" id="IPR008753">
    <property type="entry name" value="Peptidase_M13_N"/>
</dbReference>
<reference evidence="11" key="1">
    <citation type="submission" date="2021-02" db="EMBL/GenBank/DDBJ databases">
        <title>Genome sequence of Rhodospirillales sp. strain TMPK1 isolated from soil.</title>
        <authorList>
            <person name="Nakai R."/>
            <person name="Kusada H."/>
            <person name="Tamaki H."/>
        </authorList>
    </citation>
    <scope>NUCLEOTIDE SEQUENCE</scope>
    <source>
        <strain evidence="11">TMPK1</strain>
    </source>
</reference>
<dbReference type="InterPro" id="IPR024079">
    <property type="entry name" value="MetalloPept_cat_dom_sf"/>
</dbReference>
<feature type="domain" description="Peptidase M13 C-terminal" evidence="9">
    <location>
        <begin position="464"/>
        <end position="665"/>
    </location>
</feature>
<dbReference type="GO" id="GO:0016485">
    <property type="term" value="P:protein processing"/>
    <property type="evidence" value="ECO:0007669"/>
    <property type="project" value="TreeGrafter"/>
</dbReference>
<dbReference type="PANTHER" id="PTHR11733:SF167">
    <property type="entry name" value="FI17812P1-RELATED"/>
    <property type="match status" value="1"/>
</dbReference>
<evidence type="ECO:0000256" key="5">
    <source>
        <dbReference type="ARBA" id="ARBA00022801"/>
    </source>
</evidence>
<comment type="similarity">
    <text evidence="2">Belongs to the peptidase M13 family.</text>
</comment>
<evidence type="ECO:0000256" key="6">
    <source>
        <dbReference type="ARBA" id="ARBA00022833"/>
    </source>
</evidence>
<keyword evidence="6" id="KW-0862">Zinc</keyword>
<dbReference type="PROSITE" id="PS51885">
    <property type="entry name" value="NEPRILYSIN"/>
    <property type="match status" value="1"/>
</dbReference>
<dbReference type="InterPro" id="IPR042089">
    <property type="entry name" value="Peptidase_M13_dom_2"/>
</dbReference>
<dbReference type="RefSeq" id="WP_420241193.1">
    <property type="nucleotide sequence ID" value="NZ_BOPV01000001.1"/>
</dbReference>
<comment type="cofactor">
    <cofactor evidence="1">
        <name>Zn(2+)</name>
        <dbReference type="ChEBI" id="CHEBI:29105"/>
    </cofactor>
</comment>
<dbReference type="PANTHER" id="PTHR11733">
    <property type="entry name" value="ZINC METALLOPROTEASE FAMILY M13 NEPRILYSIN-RELATED"/>
    <property type="match status" value="1"/>
</dbReference>
<dbReference type="Pfam" id="PF05649">
    <property type="entry name" value="Peptidase_M13_N"/>
    <property type="match status" value="1"/>
</dbReference>
<dbReference type="EMBL" id="BOPV01000001">
    <property type="protein sequence ID" value="GIL38224.1"/>
    <property type="molecule type" value="Genomic_DNA"/>
</dbReference>
<keyword evidence="5" id="KW-0378">Hydrolase</keyword>
<accession>A0A8S8X7B0</accession>
<feature type="domain" description="Peptidase M13 N-terminal" evidence="10">
    <location>
        <begin position="39"/>
        <end position="412"/>
    </location>
</feature>
<keyword evidence="3" id="KW-0645">Protease</keyword>
<evidence type="ECO:0000256" key="8">
    <source>
        <dbReference type="SAM" id="SignalP"/>
    </source>
</evidence>
<dbReference type="GO" id="GO:0004222">
    <property type="term" value="F:metalloendopeptidase activity"/>
    <property type="evidence" value="ECO:0007669"/>
    <property type="project" value="InterPro"/>
</dbReference>
<dbReference type="InterPro" id="IPR018497">
    <property type="entry name" value="Peptidase_M13_C"/>
</dbReference>
<evidence type="ECO:0000256" key="3">
    <source>
        <dbReference type="ARBA" id="ARBA00022670"/>
    </source>
</evidence>
<dbReference type="SUPFAM" id="SSF55486">
    <property type="entry name" value="Metalloproteases ('zincins'), catalytic domain"/>
    <property type="match status" value="1"/>
</dbReference>
<dbReference type="PRINTS" id="PR00786">
    <property type="entry name" value="NEPRILYSIN"/>
</dbReference>
<evidence type="ECO:0000259" key="9">
    <source>
        <dbReference type="Pfam" id="PF01431"/>
    </source>
</evidence>
<keyword evidence="7" id="KW-0482">Metalloprotease</keyword>
<evidence type="ECO:0000313" key="12">
    <source>
        <dbReference type="Proteomes" id="UP000681075"/>
    </source>
</evidence>
<evidence type="ECO:0000256" key="4">
    <source>
        <dbReference type="ARBA" id="ARBA00022723"/>
    </source>
</evidence>
<organism evidence="11 12">
    <name type="scientific">Roseiterribacter gracilis</name>
    <dbReference type="NCBI Taxonomy" id="2812848"/>
    <lineage>
        <taxon>Bacteria</taxon>
        <taxon>Pseudomonadati</taxon>
        <taxon>Pseudomonadota</taxon>
        <taxon>Alphaproteobacteria</taxon>
        <taxon>Rhodospirillales</taxon>
        <taxon>Roseiterribacteraceae</taxon>
        <taxon>Roseiterribacter</taxon>
    </lineage>
</organism>
<protein>
    <submittedName>
        <fullName evidence="11">Peptidase M13</fullName>
    </submittedName>
</protein>
<evidence type="ECO:0000259" key="10">
    <source>
        <dbReference type="Pfam" id="PF05649"/>
    </source>
</evidence>